<keyword evidence="1" id="KW-0812">Transmembrane</keyword>
<dbReference type="OrthoDB" id="2657661at2759"/>
<protein>
    <submittedName>
        <fullName evidence="2">Uncharacterized protein</fullName>
    </submittedName>
</protein>
<gene>
    <name evidence="2" type="ORF">BDQ12DRAFT_670963</name>
</gene>
<evidence type="ECO:0000313" key="2">
    <source>
        <dbReference type="EMBL" id="TFK32553.1"/>
    </source>
</evidence>
<evidence type="ECO:0000256" key="1">
    <source>
        <dbReference type="SAM" id="Phobius"/>
    </source>
</evidence>
<reference evidence="2 3" key="1">
    <citation type="journal article" date="2019" name="Nat. Ecol. Evol.">
        <title>Megaphylogeny resolves global patterns of mushroom evolution.</title>
        <authorList>
            <person name="Varga T."/>
            <person name="Krizsan K."/>
            <person name="Foldi C."/>
            <person name="Dima B."/>
            <person name="Sanchez-Garcia M."/>
            <person name="Sanchez-Ramirez S."/>
            <person name="Szollosi G.J."/>
            <person name="Szarkandi J.G."/>
            <person name="Papp V."/>
            <person name="Albert L."/>
            <person name="Andreopoulos W."/>
            <person name="Angelini C."/>
            <person name="Antonin V."/>
            <person name="Barry K.W."/>
            <person name="Bougher N.L."/>
            <person name="Buchanan P."/>
            <person name="Buyck B."/>
            <person name="Bense V."/>
            <person name="Catcheside P."/>
            <person name="Chovatia M."/>
            <person name="Cooper J."/>
            <person name="Damon W."/>
            <person name="Desjardin D."/>
            <person name="Finy P."/>
            <person name="Geml J."/>
            <person name="Haridas S."/>
            <person name="Hughes K."/>
            <person name="Justo A."/>
            <person name="Karasinski D."/>
            <person name="Kautmanova I."/>
            <person name="Kiss B."/>
            <person name="Kocsube S."/>
            <person name="Kotiranta H."/>
            <person name="LaButti K.M."/>
            <person name="Lechner B.E."/>
            <person name="Liimatainen K."/>
            <person name="Lipzen A."/>
            <person name="Lukacs Z."/>
            <person name="Mihaltcheva S."/>
            <person name="Morgado L.N."/>
            <person name="Niskanen T."/>
            <person name="Noordeloos M.E."/>
            <person name="Ohm R.A."/>
            <person name="Ortiz-Santana B."/>
            <person name="Ovrebo C."/>
            <person name="Racz N."/>
            <person name="Riley R."/>
            <person name="Savchenko A."/>
            <person name="Shiryaev A."/>
            <person name="Soop K."/>
            <person name="Spirin V."/>
            <person name="Szebenyi C."/>
            <person name="Tomsovsky M."/>
            <person name="Tulloss R.E."/>
            <person name="Uehling J."/>
            <person name="Grigoriev I.V."/>
            <person name="Vagvolgyi C."/>
            <person name="Papp T."/>
            <person name="Martin F.M."/>
            <person name="Miettinen O."/>
            <person name="Hibbett D.S."/>
            <person name="Nagy L.G."/>
        </authorList>
    </citation>
    <scope>NUCLEOTIDE SEQUENCE [LARGE SCALE GENOMIC DNA]</scope>
    <source>
        <strain evidence="2 3">CBS 166.37</strain>
    </source>
</reference>
<name>A0A5C3LJW4_9AGAR</name>
<feature type="transmembrane region" description="Helical" evidence="1">
    <location>
        <begin position="518"/>
        <end position="538"/>
    </location>
</feature>
<keyword evidence="3" id="KW-1185">Reference proteome</keyword>
<organism evidence="2 3">
    <name type="scientific">Crucibulum laeve</name>
    <dbReference type="NCBI Taxonomy" id="68775"/>
    <lineage>
        <taxon>Eukaryota</taxon>
        <taxon>Fungi</taxon>
        <taxon>Dikarya</taxon>
        <taxon>Basidiomycota</taxon>
        <taxon>Agaricomycotina</taxon>
        <taxon>Agaricomycetes</taxon>
        <taxon>Agaricomycetidae</taxon>
        <taxon>Agaricales</taxon>
        <taxon>Agaricineae</taxon>
        <taxon>Nidulariaceae</taxon>
        <taxon>Crucibulum</taxon>
    </lineage>
</organism>
<feature type="transmembrane region" description="Helical" evidence="1">
    <location>
        <begin position="544"/>
        <end position="567"/>
    </location>
</feature>
<keyword evidence="1" id="KW-0472">Membrane</keyword>
<dbReference type="AlphaFoldDB" id="A0A5C3LJW4"/>
<dbReference type="EMBL" id="ML213670">
    <property type="protein sequence ID" value="TFK32553.1"/>
    <property type="molecule type" value="Genomic_DNA"/>
</dbReference>
<evidence type="ECO:0000313" key="3">
    <source>
        <dbReference type="Proteomes" id="UP000308652"/>
    </source>
</evidence>
<dbReference type="Proteomes" id="UP000308652">
    <property type="component" value="Unassembled WGS sequence"/>
</dbReference>
<accession>A0A5C3LJW4</accession>
<sequence>MANLSLASLVLRRLLGVCQRSWGSCRKFNLLIRNVWYTMKWFHKKTSKLLLLFMAAIARTNRYSVPIDNVCPSRASSNAASVETDSSNLSLAIVITSPNTEYIPRSGCERNEPSQSLEVSLEQGNTPSIKLKPMTVSWKRYHGRMFSRERNRSELSVPPGTTDYTSRGPNYVIPAGWVSYTHPEGLLYFFHQAKVLLFGIANRLHELATDLNISLDGCETVIEIRKVNTPNYTIGYYCVHHPSRTIFWLHGFQLDHKNVLGGVYGIASFSDVKNGIESQYWEHIEFYPNDRALSRALFDELKETILHIRAELLEGSIGKRNAHSVCVAARFLYPFAKPVLVRSKFLNFSGQLGARLDNDKVLYKNERDENQFTKIFNMLSHVFFKAPNVHLLTLERIAVLESVGTVNGTAHLSFLKQRIQEWGELILNSTVIMTANVAFLAIPGVSTPNAPSTPAQILSYASTVSSIGGIVFGLLLVRKSRTKVIDDINGVANFMTVFYPSSYGKEVLAIMYSLPYALLMWGMIFFIAAVGCLVFQGTDAIARWTIGVMFTLLATILMWCIFSSWGLQRGSRTMIILTSIYEALLLPKRTRHSAGEIA</sequence>
<keyword evidence="1" id="KW-1133">Transmembrane helix</keyword>
<feature type="transmembrane region" description="Helical" evidence="1">
    <location>
        <begin position="457"/>
        <end position="477"/>
    </location>
</feature>
<proteinExistence type="predicted"/>